<keyword evidence="1" id="KW-0233">DNA recombination</keyword>
<evidence type="ECO:0000313" key="3">
    <source>
        <dbReference type="EMBL" id="GAA3059877.1"/>
    </source>
</evidence>
<dbReference type="EMBL" id="BAAAUF010000048">
    <property type="protein sequence ID" value="GAA3059877.1"/>
    <property type="molecule type" value="Genomic_DNA"/>
</dbReference>
<dbReference type="RefSeq" id="WP_372482072.1">
    <property type="nucleotide sequence ID" value="NZ_BAAAUF010000048.1"/>
</dbReference>
<evidence type="ECO:0008006" key="5">
    <source>
        <dbReference type="Google" id="ProtNLM"/>
    </source>
</evidence>
<dbReference type="SUPFAM" id="SSF56349">
    <property type="entry name" value="DNA breaking-rejoining enzymes"/>
    <property type="match status" value="1"/>
</dbReference>
<dbReference type="InterPro" id="IPR011010">
    <property type="entry name" value="DNA_brk_join_enz"/>
</dbReference>
<feature type="region of interest" description="Disordered" evidence="2">
    <location>
        <begin position="77"/>
        <end position="97"/>
    </location>
</feature>
<sequence>MLTRADVRARGGPGPWSRAHLGFHDLRHTGNTLASPAGAGTRELMTRMGHSSSRAALIYQHMTSDRGRAIADRLGAVISGGGGGAASDPSEKDPPGP</sequence>
<evidence type="ECO:0000313" key="4">
    <source>
        <dbReference type="Proteomes" id="UP001501532"/>
    </source>
</evidence>
<dbReference type="Proteomes" id="UP001501532">
    <property type="component" value="Unassembled WGS sequence"/>
</dbReference>
<organism evidence="3 4">
    <name type="scientific">Streptomyces glomeratus</name>
    <dbReference type="NCBI Taxonomy" id="284452"/>
    <lineage>
        <taxon>Bacteria</taxon>
        <taxon>Bacillati</taxon>
        <taxon>Actinomycetota</taxon>
        <taxon>Actinomycetes</taxon>
        <taxon>Kitasatosporales</taxon>
        <taxon>Streptomycetaceae</taxon>
        <taxon>Streptomyces</taxon>
    </lineage>
</organism>
<accession>A0ABP6LXW1</accession>
<name>A0ABP6LXW1_9ACTN</name>
<protein>
    <recommendedName>
        <fullName evidence="5">Tyr recombinase domain-containing protein</fullName>
    </recommendedName>
</protein>
<dbReference type="InterPro" id="IPR013762">
    <property type="entry name" value="Integrase-like_cat_sf"/>
</dbReference>
<reference evidence="4" key="1">
    <citation type="journal article" date="2019" name="Int. J. Syst. Evol. Microbiol.">
        <title>The Global Catalogue of Microorganisms (GCM) 10K type strain sequencing project: providing services to taxonomists for standard genome sequencing and annotation.</title>
        <authorList>
            <consortium name="The Broad Institute Genomics Platform"/>
            <consortium name="The Broad Institute Genome Sequencing Center for Infectious Disease"/>
            <person name="Wu L."/>
            <person name="Ma J."/>
        </authorList>
    </citation>
    <scope>NUCLEOTIDE SEQUENCE [LARGE SCALE GENOMIC DNA]</scope>
    <source>
        <strain evidence="4">JCM 9091</strain>
    </source>
</reference>
<evidence type="ECO:0000256" key="2">
    <source>
        <dbReference type="SAM" id="MobiDB-lite"/>
    </source>
</evidence>
<comment type="caution">
    <text evidence="3">The sequence shown here is derived from an EMBL/GenBank/DDBJ whole genome shotgun (WGS) entry which is preliminary data.</text>
</comment>
<proteinExistence type="predicted"/>
<dbReference type="Gene3D" id="1.10.443.10">
    <property type="entry name" value="Intergrase catalytic core"/>
    <property type="match status" value="1"/>
</dbReference>
<gene>
    <name evidence="3" type="ORF">GCM10010448_49010</name>
</gene>
<keyword evidence="4" id="KW-1185">Reference proteome</keyword>
<evidence type="ECO:0000256" key="1">
    <source>
        <dbReference type="ARBA" id="ARBA00023172"/>
    </source>
</evidence>